<evidence type="ECO:0000313" key="12">
    <source>
        <dbReference type="EMBL" id="SHK07018.1"/>
    </source>
</evidence>
<evidence type="ECO:0000256" key="6">
    <source>
        <dbReference type="ARBA" id="ARBA00023136"/>
    </source>
</evidence>
<protein>
    <submittedName>
        <fullName evidence="12">Hemolysin, contains CBS domains</fullName>
    </submittedName>
</protein>
<comment type="subcellular location">
    <subcellularLocation>
        <location evidence="1">Cell membrane</location>
        <topology evidence="1">Multi-pass membrane protein</topology>
    </subcellularLocation>
</comment>
<reference evidence="14" key="2">
    <citation type="submission" date="2016-11" db="EMBL/GenBank/DDBJ databases">
        <authorList>
            <person name="Varghese N."/>
            <person name="Submissions S."/>
        </authorList>
    </citation>
    <scope>NUCLEOTIDE SEQUENCE [LARGE SCALE GENOMIC DNA]</scope>
    <source>
        <strain evidence="14">DX253</strain>
    </source>
</reference>
<feature type="domain" description="CNNM transmembrane" evidence="10">
    <location>
        <begin position="2"/>
        <end position="208"/>
    </location>
</feature>
<evidence type="ECO:0000256" key="1">
    <source>
        <dbReference type="ARBA" id="ARBA00004651"/>
    </source>
</evidence>
<dbReference type="RefSeq" id="WP_007979072.1">
    <property type="nucleotide sequence ID" value="NZ_AEMG01000007.1"/>
</dbReference>
<dbReference type="eggNOG" id="arCOG00626">
    <property type="taxonomic scope" value="Archaea"/>
</dbReference>
<reference evidence="12" key="3">
    <citation type="submission" date="2016-11" db="EMBL/GenBank/DDBJ databases">
        <authorList>
            <person name="Jaros S."/>
            <person name="Januszkiewicz K."/>
            <person name="Wedrychowicz H."/>
        </authorList>
    </citation>
    <scope>NUCLEOTIDE SEQUENCE [LARGE SCALE GENOMIC DNA]</scope>
    <source>
        <strain evidence="12">DX253</strain>
    </source>
</reference>
<keyword evidence="2" id="KW-1003">Cell membrane</keyword>
<evidence type="ECO:0000259" key="9">
    <source>
        <dbReference type="PROSITE" id="PS51371"/>
    </source>
</evidence>
<dbReference type="SMART" id="SM00116">
    <property type="entry name" value="CBS"/>
    <property type="match status" value="2"/>
</dbReference>
<evidence type="ECO:0000256" key="4">
    <source>
        <dbReference type="ARBA" id="ARBA00022737"/>
    </source>
</evidence>
<dbReference type="InterPro" id="IPR044751">
    <property type="entry name" value="Ion_transp-like_CBS"/>
</dbReference>
<evidence type="ECO:0000256" key="8">
    <source>
        <dbReference type="SAM" id="Phobius"/>
    </source>
</evidence>
<dbReference type="STRING" id="797209.GCA_000376445_00467"/>
<dbReference type="PROSITE" id="PS51371">
    <property type="entry name" value="CBS"/>
    <property type="match status" value="2"/>
</dbReference>
<keyword evidence="6 8" id="KW-0472">Membrane</keyword>
<dbReference type="Proteomes" id="UP000003751">
    <property type="component" value="Unassembled WGS sequence"/>
</dbReference>
<dbReference type="CDD" id="cd04590">
    <property type="entry name" value="CBS_pair_CorC_HlyC_assoc"/>
    <property type="match status" value="1"/>
</dbReference>
<dbReference type="Pfam" id="PF01595">
    <property type="entry name" value="CNNM"/>
    <property type="match status" value="1"/>
</dbReference>
<keyword evidence="3 8" id="KW-0812">Transmembrane</keyword>
<evidence type="ECO:0000256" key="2">
    <source>
        <dbReference type="ARBA" id="ARBA00022475"/>
    </source>
</evidence>
<dbReference type="PANTHER" id="PTHR43099">
    <property type="entry name" value="UPF0053 PROTEIN YRKA"/>
    <property type="match status" value="1"/>
</dbReference>
<reference evidence="11 13" key="1">
    <citation type="journal article" date="2014" name="ISME J.">
        <title>Trehalose/2-sulfotrehalose biosynthesis and glycine-betaine uptake are widely spread mechanisms for osmoadaptation in the Halobacteriales.</title>
        <authorList>
            <person name="Youssef N.H."/>
            <person name="Savage-Ashlock K.N."/>
            <person name="McCully A.L."/>
            <person name="Luedtke B."/>
            <person name="Shaw E.I."/>
            <person name="Hoff W.D."/>
            <person name="Elshahed M.S."/>
        </authorList>
    </citation>
    <scope>NUCLEOTIDE SEQUENCE [LARGE SCALE GENOMIC DNA]</scope>
    <source>
        <strain evidence="11 13">DX253</strain>
    </source>
</reference>
<dbReference type="PANTHER" id="PTHR43099:SF5">
    <property type="entry name" value="HLYC_CORC FAMILY TRANSPORTER"/>
    <property type="match status" value="1"/>
</dbReference>
<feature type="domain" description="CBS" evidence="9">
    <location>
        <begin position="233"/>
        <end position="294"/>
    </location>
</feature>
<accession>E7QSQ9</accession>
<organism evidence="11 13">
    <name type="scientific">Haladaptatus paucihalophilus DX253</name>
    <dbReference type="NCBI Taxonomy" id="797209"/>
    <lineage>
        <taxon>Archaea</taxon>
        <taxon>Methanobacteriati</taxon>
        <taxon>Methanobacteriota</taxon>
        <taxon>Stenosarchaea group</taxon>
        <taxon>Halobacteria</taxon>
        <taxon>Halobacteriales</taxon>
        <taxon>Haladaptataceae</taxon>
        <taxon>Haladaptatus</taxon>
    </lineage>
</organism>
<evidence type="ECO:0000313" key="13">
    <source>
        <dbReference type="Proteomes" id="UP000003751"/>
    </source>
</evidence>
<dbReference type="InterPro" id="IPR002550">
    <property type="entry name" value="CNNM"/>
</dbReference>
<dbReference type="InterPro" id="IPR046342">
    <property type="entry name" value="CBS_dom_sf"/>
</dbReference>
<evidence type="ECO:0000256" key="5">
    <source>
        <dbReference type="ARBA" id="ARBA00022989"/>
    </source>
</evidence>
<dbReference type="PROSITE" id="PS51846">
    <property type="entry name" value="CNNM"/>
    <property type="match status" value="1"/>
</dbReference>
<keyword evidence="4" id="KW-0677">Repeat</keyword>
<dbReference type="InterPro" id="IPR051676">
    <property type="entry name" value="UPF0053_domain"/>
</dbReference>
<dbReference type="EMBL" id="AEMG01000007">
    <property type="protein sequence ID" value="EFW92468.1"/>
    <property type="molecule type" value="Genomic_DNA"/>
</dbReference>
<name>E7QSQ9_HALPU</name>
<dbReference type="Pfam" id="PF00571">
    <property type="entry name" value="CBS"/>
    <property type="match status" value="2"/>
</dbReference>
<dbReference type="Gene3D" id="3.10.580.10">
    <property type="entry name" value="CBS-domain"/>
    <property type="match status" value="1"/>
</dbReference>
<dbReference type="GO" id="GO:0005886">
    <property type="term" value="C:plasma membrane"/>
    <property type="evidence" value="ECO:0007669"/>
    <property type="project" value="UniProtKB-SubCell"/>
</dbReference>
<evidence type="ECO:0000256" key="3">
    <source>
        <dbReference type="ARBA" id="ARBA00022692"/>
    </source>
</evidence>
<evidence type="ECO:0000256" key="7">
    <source>
        <dbReference type="PROSITE-ProRule" id="PRU00703"/>
    </source>
</evidence>
<dbReference type="OrthoDB" id="213548at2157"/>
<dbReference type="AlphaFoldDB" id="E7QSQ9"/>
<feature type="transmembrane region" description="Helical" evidence="8">
    <location>
        <begin position="6"/>
        <end position="25"/>
    </location>
</feature>
<feature type="transmembrane region" description="Helical" evidence="8">
    <location>
        <begin position="103"/>
        <end position="120"/>
    </location>
</feature>
<proteinExistence type="predicted"/>
<evidence type="ECO:0000313" key="11">
    <source>
        <dbReference type="EMBL" id="EFW92468.1"/>
    </source>
</evidence>
<evidence type="ECO:0000313" key="14">
    <source>
        <dbReference type="Proteomes" id="UP000184203"/>
    </source>
</evidence>
<dbReference type="PATRIC" id="fig|797209.4.peg.1831"/>
<keyword evidence="7" id="KW-0129">CBS domain</keyword>
<dbReference type="InterPro" id="IPR000644">
    <property type="entry name" value="CBS_dom"/>
</dbReference>
<feature type="transmembrane region" description="Helical" evidence="8">
    <location>
        <begin position="66"/>
        <end position="91"/>
    </location>
</feature>
<keyword evidence="5 8" id="KW-1133">Transmembrane helix</keyword>
<gene>
    <name evidence="12" type="ORF">SAMN05444342_0472</name>
    <name evidence="11" type="ORF">ZOD2009_09173</name>
</gene>
<keyword evidence="14" id="KW-1185">Reference proteome</keyword>
<dbReference type="EMBL" id="FRAN01000001">
    <property type="protein sequence ID" value="SHK07018.1"/>
    <property type="molecule type" value="Genomic_DNA"/>
</dbReference>
<feature type="domain" description="CBS" evidence="9">
    <location>
        <begin position="299"/>
        <end position="355"/>
    </location>
</feature>
<evidence type="ECO:0000259" key="10">
    <source>
        <dbReference type="PROSITE" id="PS51846"/>
    </source>
</evidence>
<sequence length="362" mass="39675">MVDLLTVLHLLGGVFLLLMNAYFVVTEFAMTRVRQFDESEFEDSKGLQRAWDMTDRLEIYLSGCQVGITIASVGLGVVAEPAVVAVFHPVIEAVGLGGGSTEALSAILALAVINLLHVIVGEQAPTYLGIERTKFAARYGSGILYWWTKLMSPVIILADKTAKSLLSLFGVEIERSWTEAEESDGDERKIVSRADLHREMGDVLSAVEGLPEEREEEILAALQIERVPVRDIVIPREDIVALSTDDPIEENVERMEKNPLVRFPLIDGSLDEFRGIVYAPTVIERYDELTSGEVSLTDIAHDPMTVAGDTSVADAIDLFQAQNQELALVLDGQDVIGLVTATDAFEAVLGELEDPMDREMTA</sequence>
<dbReference type="SUPFAM" id="SSF54631">
    <property type="entry name" value="CBS-domain pair"/>
    <property type="match status" value="1"/>
</dbReference>
<dbReference type="Proteomes" id="UP000184203">
    <property type="component" value="Unassembled WGS sequence"/>
</dbReference>